<dbReference type="EMBL" id="BMJQ01000013">
    <property type="protein sequence ID" value="GGF35808.1"/>
    <property type="molecule type" value="Genomic_DNA"/>
</dbReference>
<comment type="caution">
    <text evidence="1">The sequence shown here is derived from an EMBL/GenBank/DDBJ whole genome shotgun (WGS) entry which is preliminary data.</text>
</comment>
<organism evidence="1 2">
    <name type="scientific">Aliidongia dinghuensis</name>
    <dbReference type="NCBI Taxonomy" id="1867774"/>
    <lineage>
        <taxon>Bacteria</taxon>
        <taxon>Pseudomonadati</taxon>
        <taxon>Pseudomonadota</taxon>
        <taxon>Alphaproteobacteria</taxon>
        <taxon>Rhodospirillales</taxon>
        <taxon>Dongiaceae</taxon>
        <taxon>Aliidongia</taxon>
    </lineage>
</organism>
<evidence type="ECO:0008006" key="3">
    <source>
        <dbReference type="Google" id="ProtNLM"/>
    </source>
</evidence>
<dbReference type="RefSeq" id="WP_189050466.1">
    <property type="nucleotide sequence ID" value="NZ_BMJQ01000013.1"/>
</dbReference>
<evidence type="ECO:0000313" key="1">
    <source>
        <dbReference type="EMBL" id="GGF35808.1"/>
    </source>
</evidence>
<evidence type="ECO:0000313" key="2">
    <source>
        <dbReference type="Proteomes" id="UP000646365"/>
    </source>
</evidence>
<name>A0A8J2YXB0_9PROT</name>
<dbReference type="Proteomes" id="UP000646365">
    <property type="component" value="Unassembled WGS sequence"/>
</dbReference>
<reference evidence="1" key="2">
    <citation type="submission" date="2020-09" db="EMBL/GenBank/DDBJ databases">
        <authorList>
            <person name="Sun Q."/>
            <person name="Zhou Y."/>
        </authorList>
    </citation>
    <scope>NUCLEOTIDE SEQUENCE</scope>
    <source>
        <strain evidence="1">CGMCC 1.15725</strain>
    </source>
</reference>
<proteinExistence type="predicted"/>
<keyword evidence="2" id="KW-1185">Reference proteome</keyword>
<gene>
    <name evidence="1" type="ORF">GCM10011611_47680</name>
</gene>
<dbReference type="AlphaFoldDB" id="A0A8J2YXB0"/>
<accession>A0A8J2YXB0</accession>
<sequence length="357" mass="39547">MHRRYAYLLILFSLGLAAALGVYGHLLEPLSGDLTRIGWRSENDFGWTRPEEHFQPLAATVGTLDAHYDIVAIGDSFTGESPWHPGTTWPHYLAHDTGLKVAIFDSDDDMVGRLLASDGFKTDPPAVVIYEIVERNLVPGHPSAPGEACPTETAMPQVALTPGPPTAAPVPVMRSTDRPWNDWPASYAAAYLTQNVRRWIMGRETTNSVELDLERGGLFSSRRDRALLVYGEDFNKLGWTEADWRGAACNLLRMQARVEANGRTLFLAMVAPDKLTAYGPFLAAAEFRHVSRLDLLANYPALNLVRFDQGFDPTAHVDLYLPNDTHWSTTGHRLAARLAEHWLAEHGVLPPSETAAR</sequence>
<protein>
    <recommendedName>
        <fullName evidence="3">AlgX/AlgJ SGNH hydrolase-like domain-containing protein</fullName>
    </recommendedName>
</protein>
<reference evidence="1" key="1">
    <citation type="journal article" date="2014" name="Int. J. Syst. Evol. Microbiol.">
        <title>Complete genome sequence of Corynebacterium casei LMG S-19264T (=DSM 44701T), isolated from a smear-ripened cheese.</title>
        <authorList>
            <consortium name="US DOE Joint Genome Institute (JGI-PGF)"/>
            <person name="Walter F."/>
            <person name="Albersmeier A."/>
            <person name="Kalinowski J."/>
            <person name="Ruckert C."/>
        </authorList>
    </citation>
    <scope>NUCLEOTIDE SEQUENCE</scope>
    <source>
        <strain evidence="1">CGMCC 1.15725</strain>
    </source>
</reference>